<dbReference type="EMBL" id="KR864892">
    <property type="protein sequence ID" value="AKS50200.1"/>
    <property type="molecule type" value="mRNA"/>
</dbReference>
<organism evidence="1">
    <name type="scientific">Glycine max</name>
    <name type="common">Soybean</name>
    <name type="synonym">Glycine hispida</name>
    <dbReference type="NCBI Taxonomy" id="3847"/>
    <lineage>
        <taxon>Eukaryota</taxon>
        <taxon>Viridiplantae</taxon>
        <taxon>Streptophyta</taxon>
        <taxon>Embryophyta</taxon>
        <taxon>Tracheophyta</taxon>
        <taxon>Spermatophyta</taxon>
        <taxon>Magnoliopsida</taxon>
        <taxon>eudicotyledons</taxon>
        <taxon>Gunneridae</taxon>
        <taxon>Pentapetalae</taxon>
        <taxon>rosids</taxon>
        <taxon>fabids</taxon>
        <taxon>Fabales</taxon>
        <taxon>Fabaceae</taxon>
        <taxon>Papilionoideae</taxon>
        <taxon>50 kb inversion clade</taxon>
        <taxon>NPAAA clade</taxon>
        <taxon>indigoferoid/millettioid clade</taxon>
        <taxon>Phaseoleae</taxon>
        <taxon>Glycine</taxon>
        <taxon>Glycine subgen. Soja</taxon>
    </lineage>
</organism>
<dbReference type="SMR" id="A0A0K0YGF4"/>
<protein>
    <submittedName>
        <fullName evidence="1">FHA-like protein</fullName>
    </submittedName>
</protein>
<name>A0A0K0YGF4_SOYBN</name>
<sequence length="51" mass="5957">MTLGDWFDYLETHLPRQIIDATEEVISGMKIKSKQVQEYVVQQKIENCQGD</sequence>
<evidence type="ECO:0000313" key="1">
    <source>
        <dbReference type="EMBL" id="AKS50200.1"/>
    </source>
</evidence>
<accession>A0A0K0YGF4</accession>
<proteinExistence type="evidence at transcript level"/>
<dbReference type="AlphaFoldDB" id="A0A0K0YGF4"/>
<reference evidence="1" key="1">
    <citation type="submission" date="2015-05" db="EMBL/GenBank/DDBJ databases">
        <title>Utilizing next-generation sequencing to resolve the backbone and inform taxonomy of the Core Goodeniaceae.</title>
        <authorList>
            <person name="Michener P.S."/>
            <person name="Gardner A.G."/>
            <person name="Jabaily R.S."/>
            <person name="Sessa E."/>
        </authorList>
    </citation>
    <scope>NUCLEOTIDE SEQUENCE</scope>
    <source>
        <tissue evidence="1">Asymptomatic</tissue>
    </source>
</reference>